<dbReference type="EMBL" id="JBHZPY010000022">
    <property type="protein sequence ID" value="MFE3872723.1"/>
    <property type="molecule type" value="Genomic_DNA"/>
</dbReference>
<dbReference type="Gene3D" id="2.180.10.10">
    <property type="entry name" value="RHS repeat-associated core"/>
    <property type="match status" value="1"/>
</dbReference>
<gene>
    <name evidence="1" type="ORF">ACFX5F_15990</name>
</gene>
<dbReference type="RefSeq" id="WP_379853028.1">
    <property type="nucleotide sequence ID" value="NZ_JBHZPY010000022.1"/>
</dbReference>
<reference evidence="1 2" key="1">
    <citation type="submission" date="2024-06" db="EMBL/GenBank/DDBJ databases">
        <title>Flavobacterium spp. isolated from glacier.</title>
        <authorList>
            <person name="Han D."/>
        </authorList>
    </citation>
    <scope>NUCLEOTIDE SEQUENCE [LARGE SCALE GENOMIC DNA]</scope>
    <source>
        <strain evidence="1 2">ZS1P70</strain>
    </source>
</reference>
<dbReference type="PANTHER" id="PTHR32305:SF15">
    <property type="entry name" value="PROTEIN RHSA-RELATED"/>
    <property type="match status" value="1"/>
</dbReference>
<dbReference type="InterPro" id="IPR022385">
    <property type="entry name" value="Rhs_assc_core"/>
</dbReference>
<organism evidence="1 2">
    <name type="scientific">Flavobacterium zhoui</name>
    <dbReference type="NCBI Taxonomy" id="3230414"/>
    <lineage>
        <taxon>Bacteria</taxon>
        <taxon>Pseudomonadati</taxon>
        <taxon>Bacteroidota</taxon>
        <taxon>Flavobacteriia</taxon>
        <taxon>Flavobacteriales</taxon>
        <taxon>Flavobacteriaceae</taxon>
        <taxon>Flavobacterium</taxon>
    </lineage>
</organism>
<evidence type="ECO:0000313" key="1">
    <source>
        <dbReference type="EMBL" id="MFE3872723.1"/>
    </source>
</evidence>
<comment type="caution">
    <text evidence="1">The sequence shown here is derived from an EMBL/GenBank/DDBJ whole genome shotgun (WGS) entry which is preliminary data.</text>
</comment>
<dbReference type="Proteomes" id="UP001600107">
    <property type="component" value="Unassembled WGS sequence"/>
</dbReference>
<sequence length="614" mass="67252">AGRLLSQKQKINSQLEEIIVANTYDELGQLISKGVGGNINQSRLQTVDFKYNIRGWLKNINDVNAIGTDLFSFQMNYNDIADVSKKLYNGNISQTLWKTANIDASVKNYVYTYDALNRLTNATDNLNKFNESLGYDKNGNITNLTRLGEIVAGVPVITNPSDFGVMDNLTYTYDGGNKLQIVTDSANDSYGFKDDFIGSAADTSIDYTYDSNGNMITDTNKSIGAIAYNFLNLPTQVTIAGQNINYVYDATGVKQKKIVSGITTDYAGGFIYENGNMKFFSQPEGYVANNSGTFSYIYQYKDHLGNVRLSYNDVSTTSTPSLQIVEENNYYPFGLKHKGYNSAYVSGNGNATAQKYKYNGKELQDELGLNMYDYGARNYDPALGRWMNIDPLAETSRRFSPYTYALNNPIYFIDPDGMQADDWKKDSKGRLTYDENLTKENASTQLKEGEKYVGTTATEYVPTTEGVGEYNLDYNSNGSISTSTVASSQSGSMEIDTEKVGNTTDAVGVGMGAQEVVLKMADQTELTSAANKLLKGTEILGKAAGVVSAVSSIVEAYENPTTANILKATVNTSLLALRVNPLIGLTIGILDVTGVTDEIYKSVGNKLDKTVLKN</sequence>
<dbReference type="NCBIfam" id="TIGR03696">
    <property type="entry name" value="Rhs_assc_core"/>
    <property type="match status" value="1"/>
</dbReference>
<evidence type="ECO:0000313" key="2">
    <source>
        <dbReference type="Proteomes" id="UP001600107"/>
    </source>
</evidence>
<name>A0ABW6I8T3_9FLAO</name>
<proteinExistence type="predicted"/>
<feature type="non-terminal residue" evidence="1">
    <location>
        <position position="1"/>
    </location>
</feature>
<dbReference type="PANTHER" id="PTHR32305">
    <property type="match status" value="1"/>
</dbReference>
<accession>A0ABW6I8T3</accession>
<keyword evidence="2" id="KW-1185">Reference proteome</keyword>
<dbReference type="InterPro" id="IPR050708">
    <property type="entry name" value="T6SS_VgrG/RHS"/>
</dbReference>
<protein>
    <submittedName>
        <fullName evidence="1">RHS repeat domain-containing protein</fullName>
    </submittedName>
</protein>